<dbReference type="Gene3D" id="3.40.50.12660">
    <property type="match status" value="1"/>
</dbReference>
<dbReference type="OrthoDB" id="3223806at2759"/>
<evidence type="ECO:0000313" key="3">
    <source>
        <dbReference type="EMBL" id="KAJ4952974.1"/>
    </source>
</evidence>
<dbReference type="GO" id="GO:0004197">
    <property type="term" value="F:cysteine-type endopeptidase activity"/>
    <property type="evidence" value="ECO:0007669"/>
    <property type="project" value="InterPro"/>
</dbReference>
<dbReference type="EMBL" id="JAMYWD010000012">
    <property type="protein sequence ID" value="KAJ4952974.1"/>
    <property type="molecule type" value="Genomic_DNA"/>
</dbReference>
<dbReference type="InterPro" id="IPR050452">
    <property type="entry name" value="Metacaspase"/>
</dbReference>
<dbReference type="AlphaFoldDB" id="A0A9Q0GWJ3"/>
<accession>A0A9Q0GWJ3</accession>
<comment type="similarity">
    <text evidence="1">Belongs to the peptidase C14B family.</text>
</comment>
<dbReference type="Pfam" id="PF00656">
    <property type="entry name" value="Peptidase_C14"/>
    <property type="match status" value="1"/>
</dbReference>
<reference evidence="3" key="1">
    <citation type="journal article" date="2023" name="Plant J.">
        <title>The genome of the king protea, Protea cynaroides.</title>
        <authorList>
            <person name="Chang J."/>
            <person name="Duong T.A."/>
            <person name="Schoeman C."/>
            <person name="Ma X."/>
            <person name="Roodt D."/>
            <person name="Barker N."/>
            <person name="Li Z."/>
            <person name="Van de Peer Y."/>
            <person name="Mizrachi E."/>
        </authorList>
    </citation>
    <scope>NUCLEOTIDE SEQUENCE</scope>
    <source>
        <tissue evidence="3">Young leaves</tissue>
    </source>
</reference>
<dbReference type="Proteomes" id="UP001141806">
    <property type="component" value="Unassembled WGS sequence"/>
</dbReference>
<proteinExistence type="inferred from homology"/>
<keyword evidence="4" id="KW-1185">Reference proteome</keyword>
<organism evidence="3 4">
    <name type="scientific">Protea cynaroides</name>
    <dbReference type="NCBI Taxonomy" id="273540"/>
    <lineage>
        <taxon>Eukaryota</taxon>
        <taxon>Viridiplantae</taxon>
        <taxon>Streptophyta</taxon>
        <taxon>Embryophyta</taxon>
        <taxon>Tracheophyta</taxon>
        <taxon>Spermatophyta</taxon>
        <taxon>Magnoliopsida</taxon>
        <taxon>Proteales</taxon>
        <taxon>Proteaceae</taxon>
        <taxon>Protea</taxon>
    </lineage>
</organism>
<evidence type="ECO:0000256" key="1">
    <source>
        <dbReference type="ARBA" id="ARBA00009005"/>
    </source>
</evidence>
<sequence length="154" mass="16956">MALQWLIHDCQPGDSLVFHHSGHGSQQPNLSGDEADGYDETICPLDYQTEAMILDDEINATIVRPLPRGATLHAIIDVCHSGTVLDLPFLCKINRDGSCWWQNHSPPSGAHKGTSGGLALCCRACDDNQTSRDTVQTQFSSSEEFDIYKKRSLL</sequence>
<dbReference type="GO" id="GO:0006508">
    <property type="term" value="P:proteolysis"/>
    <property type="evidence" value="ECO:0007669"/>
    <property type="project" value="InterPro"/>
</dbReference>
<dbReference type="PANTHER" id="PTHR48104">
    <property type="entry name" value="METACASPASE-4"/>
    <property type="match status" value="1"/>
</dbReference>
<dbReference type="GO" id="GO:0005737">
    <property type="term" value="C:cytoplasm"/>
    <property type="evidence" value="ECO:0007669"/>
    <property type="project" value="TreeGrafter"/>
</dbReference>
<name>A0A9Q0GWJ3_9MAGN</name>
<dbReference type="InterPro" id="IPR011600">
    <property type="entry name" value="Pept_C14_caspase"/>
</dbReference>
<comment type="caution">
    <text evidence="3">The sequence shown here is derived from an EMBL/GenBank/DDBJ whole genome shotgun (WGS) entry which is preliminary data.</text>
</comment>
<evidence type="ECO:0000259" key="2">
    <source>
        <dbReference type="Pfam" id="PF00656"/>
    </source>
</evidence>
<protein>
    <recommendedName>
        <fullName evidence="2">Peptidase C14 caspase domain-containing protein</fullName>
    </recommendedName>
</protein>
<dbReference type="PANTHER" id="PTHR48104:SF17">
    <property type="entry name" value="METACASPASE-3"/>
    <property type="match status" value="1"/>
</dbReference>
<feature type="domain" description="Peptidase C14 caspase" evidence="2">
    <location>
        <begin position="2"/>
        <end position="135"/>
    </location>
</feature>
<gene>
    <name evidence="3" type="ORF">NE237_029806</name>
</gene>
<evidence type="ECO:0000313" key="4">
    <source>
        <dbReference type="Proteomes" id="UP001141806"/>
    </source>
</evidence>